<evidence type="ECO:0000313" key="1">
    <source>
        <dbReference type="EMBL" id="SEB45655.1"/>
    </source>
</evidence>
<dbReference type="InterPro" id="IPR023393">
    <property type="entry name" value="START-like_dom_sf"/>
</dbReference>
<evidence type="ECO:0000313" key="2">
    <source>
        <dbReference type="Proteomes" id="UP000182652"/>
    </source>
</evidence>
<dbReference type="CDD" id="cd08865">
    <property type="entry name" value="SRPBCC_10"/>
    <property type="match status" value="1"/>
</dbReference>
<dbReference type="STRING" id="156980.SAMN04489745_0182"/>
<dbReference type="Gene3D" id="3.30.530.20">
    <property type="match status" value="1"/>
</dbReference>
<gene>
    <name evidence="1" type="ORF">SAMN04489745_0182</name>
</gene>
<proteinExistence type="predicted"/>
<organism evidence="1 2">
    <name type="scientific">Arthrobacter woluwensis</name>
    <dbReference type="NCBI Taxonomy" id="156980"/>
    <lineage>
        <taxon>Bacteria</taxon>
        <taxon>Bacillati</taxon>
        <taxon>Actinomycetota</taxon>
        <taxon>Actinomycetes</taxon>
        <taxon>Micrococcales</taxon>
        <taxon>Micrococcaceae</taxon>
        <taxon>Arthrobacter</taxon>
    </lineage>
</organism>
<dbReference type="AlphaFoldDB" id="A0A1H4JHY4"/>
<dbReference type="Pfam" id="PF10604">
    <property type="entry name" value="Polyketide_cyc2"/>
    <property type="match status" value="1"/>
</dbReference>
<dbReference type="EMBL" id="FNSN01000003">
    <property type="protein sequence ID" value="SEB45655.1"/>
    <property type="molecule type" value="Genomic_DNA"/>
</dbReference>
<accession>A0A1H4JHY4</accession>
<protein>
    <submittedName>
        <fullName evidence="1">Polyketide cyclase / dehydrase and lipid transport</fullName>
    </submittedName>
</protein>
<sequence length="146" mass="16195">MNVDITVRTLISRPVAVVAEYAADPLNAPEWYANIKAVTLHTPETPLAVGAQMDFVAHFLGRRLSYTYEITEYDPGRRLVMRTSDGPFPMRTAYTWSAEGDATVMTLQNTGTPSGFGALMTPFKSLAMKAATTKDLTHLKRILEQR</sequence>
<dbReference type="SUPFAM" id="SSF55961">
    <property type="entry name" value="Bet v1-like"/>
    <property type="match status" value="1"/>
</dbReference>
<dbReference type="InterPro" id="IPR019587">
    <property type="entry name" value="Polyketide_cyclase/dehydratase"/>
</dbReference>
<dbReference type="Proteomes" id="UP000182652">
    <property type="component" value="Unassembled WGS sequence"/>
</dbReference>
<dbReference type="RefSeq" id="WP_066217011.1">
    <property type="nucleotide sequence ID" value="NZ_FNSN01000003.1"/>
</dbReference>
<reference evidence="1 2" key="1">
    <citation type="submission" date="2016-10" db="EMBL/GenBank/DDBJ databases">
        <authorList>
            <person name="de Groot N.N."/>
        </authorList>
    </citation>
    <scope>NUCLEOTIDE SEQUENCE [LARGE SCALE GENOMIC DNA]</scope>
    <source>
        <strain evidence="1 2">DSM 10495</strain>
    </source>
</reference>
<name>A0A1H4JHY4_9MICC</name>
<keyword evidence="2" id="KW-1185">Reference proteome</keyword>